<evidence type="ECO:0000259" key="8">
    <source>
        <dbReference type="PROSITE" id="PS50850"/>
    </source>
</evidence>
<evidence type="ECO:0000313" key="9">
    <source>
        <dbReference type="EMBL" id="POH59587.1"/>
    </source>
</evidence>
<dbReference type="OrthoDB" id="9815525at2"/>
<evidence type="ECO:0000256" key="7">
    <source>
        <dbReference type="SAM" id="Phobius"/>
    </source>
</evidence>
<dbReference type="Pfam" id="PF05977">
    <property type="entry name" value="MFS_3"/>
    <property type="match status" value="1"/>
</dbReference>
<protein>
    <submittedName>
        <fullName evidence="9">MFS transporter</fullName>
    </submittedName>
</protein>
<sequence>MSRNKPISNPSVALGRDFRLFWIAQGASSAGGQISELAIPLLAVVVLNSSATEVGLLGAARWLPFLLCALPFGVMVDRLRRRPVLVVSDLARAVLTLVIVVFAFTGTLTLPILVILVSMIGVFTVSFEVSYQSYLPAVVGRGELERANGRLQATTAATEVGGPGVGGFLIQALSAPWALLAHTLTYLVSATALLRIKTLECAPTRTGGSALRDLADGLAFVRRDSYLVSLVGFAAIYNLFAQWIMVLFTVHAVRDLGLTAGYLGIVFSLGAVGAVLGAALAPVSVRKLGAGPVLIACAAVECVALAVLPLVESSWPTPVVLAVLVGVFAANGAGTSLSSVVALTLRQLRTPDHILGRVNATMRWISYGVISIGAGVGGLIGELVGTRLGLALGCAGTLLTIIWVTASPLRRIRDPQLLTVHDTVPGRR</sequence>
<accession>A0A2S3Z5V8</accession>
<keyword evidence="3" id="KW-1003">Cell membrane</keyword>
<evidence type="ECO:0000256" key="1">
    <source>
        <dbReference type="ARBA" id="ARBA00004651"/>
    </source>
</evidence>
<organism evidence="9 10">
    <name type="scientific">Cryobacterium zongtaii</name>
    <dbReference type="NCBI Taxonomy" id="1259217"/>
    <lineage>
        <taxon>Bacteria</taxon>
        <taxon>Bacillati</taxon>
        <taxon>Actinomycetota</taxon>
        <taxon>Actinomycetes</taxon>
        <taxon>Micrococcales</taxon>
        <taxon>Microbacteriaceae</taxon>
        <taxon>Cryobacterium</taxon>
    </lineage>
</organism>
<keyword evidence="6 7" id="KW-0472">Membrane</keyword>
<feature type="transmembrane region" description="Helical" evidence="7">
    <location>
        <begin position="20"/>
        <end position="47"/>
    </location>
</feature>
<dbReference type="RefSeq" id="WP_103432373.1">
    <property type="nucleotide sequence ID" value="NZ_PPXF01000065.1"/>
</dbReference>
<dbReference type="InterPro" id="IPR020846">
    <property type="entry name" value="MFS_dom"/>
</dbReference>
<feature type="transmembrane region" description="Helical" evidence="7">
    <location>
        <begin position="364"/>
        <end position="381"/>
    </location>
</feature>
<dbReference type="PANTHER" id="PTHR23513">
    <property type="entry name" value="INTEGRAL MEMBRANE EFFLUX PROTEIN-RELATED"/>
    <property type="match status" value="1"/>
</dbReference>
<evidence type="ECO:0000256" key="5">
    <source>
        <dbReference type="ARBA" id="ARBA00022989"/>
    </source>
</evidence>
<keyword evidence="2" id="KW-0813">Transport</keyword>
<dbReference type="InterPro" id="IPR036259">
    <property type="entry name" value="MFS_trans_sf"/>
</dbReference>
<comment type="caution">
    <text evidence="9">The sequence shown here is derived from an EMBL/GenBank/DDBJ whole genome shotgun (WGS) entry which is preliminary data.</text>
</comment>
<keyword evidence="4 7" id="KW-0812">Transmembrane</keyword>
<feature type="transmembrane region" description="Helical" evidence="7">
    <location>
        <begin position="226"/>
        <end position="248"/>
    </location>
</feature>
<dbReference type="AlphaFoldDB" id="A0A2S3Z5V8"/>
<reference evidence="9 10" key="1">
    <citation type="submission" date="2018-01" db="EMBL/GenBank/DDBJ databases">
        <title>Cryobacterium sp. nov., from glaciers in China.</title>
        <authorList>
            <person name="Liu Q."/>
            <person name="Xin Y.-H."/>
        </authorList>
    </citation>
    <scope>NUCLEOTIDE SEQUENCE [LARGE SCALE GENOMIC DNA]</scope>
    <source>
        <strain evidence="9 10">TMB1-8</strain>
    </source>
</reference>
<feature type="transmembrane region" description="Helical" evidence="7">
    <location>
        <begin position="293"/>
        <end position="311"/>
    </location>
</feature>
<gene>
    <name evidence="9" type="ORF">C3B59_16950</name>
</gene>
<evidence type="ECO:0000313" key="10">
    <source>
        <dbReference type="Proteomes" id="UP000237104"/>
    </source>
</evidence>
<name>A0A2S3Z5V8_9MICO</name>
<dbReference type="GO" id="GO:0005886">
    <property type="term" value="C:plasma membrane"/>
    <property type="evidence" value="ECO:0007669"/>
    <property type="project" value="UniProtKB-SubCell"/>
</dbReference>
<evidence type="ECO:0000256" key="6">
    <source>
        <dbReference type="ARBA" id="ARBA00023136"/>
    </source>
</evidence>
<comment type="subcellular location">
    <subcellularLocation>
        <location evidence="1">Cell membrane</location>
        <topology evidence="1">Multi-pass membrane protein</topology>
    </subcellularLocation>
</comment>
<evidence type="ECO:0000256" key="3">
    <source>
        <dbReference type="ARBA" id="ARBA00022475"/>
    </source>
</evidence>
<evidence type="ECO:0000256" key="2">
    <source>
        <dbReference type="ARBA" id="ARBA00022448"/>
    </source>
</evidence>
<keyword evidence="5 7" id="KW-1133">Transmembrane helix</keyword>
<feature type="transmembrane region" description="Helical" evidence="7">
    <location>
        <begin position="387"/>
        <end position="406"/>
    </location>
</feature>
<dbReference type="GO" id="GO:0022857">
    <property type="term" value="F:transmembrane transporter activity"/>
    <property type="evidence" value="ECO:0007669"/>
    <property type="project" value="InterPro"/>
</dbReference>
<evidence type="ECO:0000256" key="4">
    <source>
        <dbReference type="ARBA" id="ARBA00022692"/>
    </source>
</evidence>
<dbReference type="SUPFAM" id="SSF103473">
    <property type="entry name" value="MFS general substrate transporter"/>
    <property type="match status" value="1"/>
</dbReference>
<dbReference type="EMBL" id="PPXF01000065">
    <property type="protein sequence ID" value="POH59587.1"/>
    <property type="molecule type" value="Genomic_DNA"/>
</dbReference>
<feature type="domain" description="Major facilitator superfamily (MFS) profile" evidence="8">
    <location>
        <begin position="1"/>
        <end position="411"/>
    </location>
</feature>
<dbReference type="PANTHER" id="PTHR23513:SF6">
    <property type="entry name" value="MAJOR FACILITATOR SUPERFAMILY ASSOCIATED DOMAIN-CONTAINING PROTEIN"/>
    <property type="match status" value="1"/>
</dbReference>
<dbReference type="PROSITE" id="PS50850">
    <property type="entry name" value="MFS"/>
    <property type="match status" value="1"/>
</dbReference>
<proteinExistence type="predicted"/>
<feature type="transmembrane region" description="Helical" evidence="7">
    <location>
        <begin position="260"/>
        <end position="281"/>
    </location>
</feature>
<feature type="transmembrane region" description="Helical" evidence="7">
    <location>
        <begin position="317"/>
        <end position="343"/>
    </location>
</feature>
<dbReference type="CDD" id="cd06173">
    <property type="entry name" value="MFS_MefA_like"/>
    <property type="match status" value="1"/>
</dbReference>
<feature type="transmembrane region" description="Helical" evidence="7">
    <location>
        <begin position="59"/>
        <end position="76"/>
    </location>
</feature>
<dbReference type="Proteomes" id="UP000237104">
    <property type="component" value="Unassembled WGS sequence"/>
</dbReference>
<dbReference type="Gene3D" id="1.20.1250.20">
    <property type="entry name" value="MFS general substrate transporter like domains"/>
    <property type="match status" value="1"/>
</dbReference>
<dbReference type="InterPro" id="IPR010290">
    <property type="entry name" value="TM_effector"/>
</dbReference>